<evidence type="ECO:0000256" key="1">
    <source>
        <dbReference type="SAM" id="Phobius"/>
    </source>
</evidence>
<gene>
    <name evidence="2" type="ORF">ACFFJK_17420</name>
</gene>
<comment type="caution">
    <text evidence="2">The sequence shown here is derived from an EMBL/GenBank/DDBJ whole genome shotgun (WGS) entry which is preliminary data.</text>
</comment>
<keyword evidence="1" id="KW-1133">Transmembrane helix</keyword>
<dbReference type="EMBL" id="JBHLWP010000016">
    <property type="protein sequence ID" value="MFC0253680.1"/>
    <property type="molecule type" value="Genomic_DNA"/>
</dbReference>
<evidence type="ECO:0000313" key="3">
    <source>
        <dbReference type="Proteomes" id="UP001589773"/>
    </source>
</evidence>
<keyword evidence="1" id="KW-0812">Transmembrane</keyword>
<sequence>MDRLKSLIQLGVILLALAVFGYFGAKYVGNMTQDSTLERLETVWPEFRTMPEQDRDFLIEASLTCNVLARPAVRADVVDCLRSTAPRLTPEAQAKLDALLKDR</sequence>
<organism evidence="2 3">
    <name type="scientific">Massilia consociata</name>
    <dbReference type="NCBI Taxonomy" id="760117"/>
    <lineage>
        <taxon>Bacteria</taxon>
        <taxon>Pseudomonadati</taxon>
        <taxon>Pseudomonadota</taxon>
        <taxon>Betaproteobacteria</taxon>
        <taxon>Burkholderiales</taxon>
        <taxon>Oxalobacteraceae</taxon>
        <taxon>Telluria group</taxon>
        <taxon>Massilia</taxon>
    </lineage>
</organism>
<evidence type="ECO:0000313" key="2">
    <source>
        <dbReference type="EMBL" id="MFC0253680.1"/>
    </source>
</evidence>
<keyword evidence="1" id="KW-0472">Membrane</keyword>
<keyword evidence="3" id="KW-1185">Reference proteome</keyword>
<reference evidence="2 3" key="1">
    <citation type="submission" date="2024-09" db="EMBL/GenBank/DDBJ databases">
        <authorList>
            <person name="Sun Q."/>
            <person name="Mori K."/>
        </authorList>
    </citation>
    <scope>NUCLEOTIDE SEQUENCE [LARGE SCALE GENOMIC DNA]</scope>
    <source>
        <strain evidence="2 3">CCM 7792</strain>
    </source>
</reference>
<protein>
    <submittedName>
        <fullName evidence="2">Uncharacterized protein</fullName>
    </submittedName>
</protein>
<proteinExistence type="predicted"/>
<name>A0ABV6FJG1_9BURK</name>
<dbReference type="RefSeq" id="WP_379680819.1">
    <property type="nucleotide sequence ID" value="NZ_JBHLWP010000016.1"/>
</dbReference>
<dbReference type="Proteomes" id="UP001589773">
    <property type="component" value="Unassembled WGS sequence"/>
</dbReference>
<accession>A0ABV6FJG1</accession>
<feature type="transmembrane region" description="Helical" evidence="1">
    <location>
        <begin position="6"/>
        <end position="25"/>
    </location>
</feature>